<feature type="transmembrane region" description="Helical" evidence="1">
    <location>
        <begin position="887"/>
        <end position="910"/>
    </location>
</feature>
<sequence length="1247" mass="142411">MSDENRTSMVYYGSLEVHLRDWENLRKSLDRDIGTEPTFEAKEGSSKISVSCFPQIMPGMVPNISGSLCIRECETVLIGSFKNLSMQGMELLKEWVLNLLNREYWISPWFQHARTLSQVDYDDESRSVVKISAEVSEEIHRQLEECNNAELDEATGRTPFLALCAQPSDDFLDIADQRFKFFSDLGAEIKCNKKSAMIATLLLDPKVNVLRKDNLEYSCLHLVLYNSSSEEDAWPVVILLLEAIEHFAGGKTNQYFEILQHTHIYDETAADIAIGKKYHGIFMTLVLAGAFVAFNPIVASDEEESITKNKNDRIPGANEREIDSREVLLFATHVLKDDFDCGFVFKHLVLRVPFEHLTAVSETGLTAIELLSWKQVFDRNPNSFAKTAGEILFIPASENRRKIAQDVVKTAIEFRQIYYADRVPENIRDLIFPESRWKDGVSSINHTCLDKMTIDIHPEENDEKISSLVRKWEELRNSGDSTEKSELIDEIHRMSSVFHCFDDMNAMHLKNAMEIATEKEIQCLRKKWNVMTYKVNPFPTSTVCYISENISSISPRLVTTVLALGCRTLDREEELTLPRNPKLAQLFQKCRLLWGKQGRRALSQGDTDSISSWIRTNSRIAFDVPVLEEKPLFQAVMDPGYSFFYMRKLVLQGLMLAEPQRFEREFRKLTFDQMVEIDDDEVAQMFLFRCIRQSISSMEICIPVRRVGQLLDSRPIIVLSTIEDSDGKKLMPDLGTSWFQHSLQERDPRQLPPVLDTSSSFSEALKKAELLTKVTDKKEADLSGAVLLWESVEFIKGNPEFMRTTVLPHLAMANWCDHNWTKVFRKKHNSFLCMFGLYILLGSIYAWFYSAGLEEHYTHVAFKKQQERQNSSEGTSGPKEKRSEETFVMGAVFWASYSLLLLLSLIFLGWEWGQKLKFGPSMYWQHVENWFDLSTTVVFFICGIPLGTWSPILARAQMNILPFFPALGSLAFMKACGPRGRGITAMMFVESLARLKGHYLFLVPLFGFMMAFWIIREIYKRTLPGFVAALLDILAFSVANIEVGDFTGGSDEPTGSPGGNFPWKDDLSISGPIIGIMAALTLHVIISNLFVGIAINVSQELEKTADGLRNERRLLFMHTVTDFYSLMHQKKPVSGTNEEHNPNDLEDQLWKEGSAMRDTNRNVNILHEETKKVIGFISQLRDENEKCRKKTIELEGQLKLIHNNMMDLQASVREKFSQILEKLNDQKMTAVLVDSADLKPAQLEGEK</sequence>
<dbReference type="EMBL" id="CAJPEX010000488">
    <property type="protein sequence ID" value="CAG0915975.1"/>
    <property type="molecule type" value="Genomic_DNA"/>
</dbReference>
<reference evidence="2" key="1">
    <citation type="submission" date="2020-11" db="EMBL/GenBank/DDBJ databases">
        <authorList>
            <person name="Tran Van P."/>
        </authorList>
    </citation>
    <scope>NUCLEOTIDE SEQUENCE</scope>
</reference>
<feature type="transmembrane region" description="Helical" evidence="1">
    <location>
        <begin position="831"/>
        <end position="849"/>
    </location>
</feature>
<feature type="transmembrane region" description="Helical" evidence="1">
    <location>
        <begin position="997"/>
        <end position="1015"/>
    </location>
</feature>
<feature type="transmembrane region" description="Helical" evidence="1">
    <location>
        <begin position="958"/>
        <end position="976"/>
    </location>
</feature>
<name>A0A7R9GAZ3_9CRUS</name>
<evidence type="ECO:0000256" key="1">
    <source>
        <dbReference type="SAM" id="Phobius"/>
    </source>
</evidence>
<keyword evidence="3" id="KW-1185">Reference proteome</keyword>
<organism evidence="2">
    <name type="scientific">Notodromas monacha</name>
    <dbReference type="NCBI Taxonomy" id="399045"/>
    <lineage>
        <taxon>Eukaryota</taxon>
        <taxon>Metazoa</taxon>
        <taxon>Ecdysozoa</taxon>
        <taxon>Arthropoda</taxon>
        <taxon>Crustacea</taxon>
        <taxon>Oligostraca</taxon>
        <taxon>Ostracoda</taxon>
        <taxon>Podocopa</taxon>
        <taxon>Podocopida</taxon>
        <taxon>Cypridocopina</taxon>
        <taxon>Cypridoidea</taxon>
        <taxon>Cyprididae</taxon>
        <taxon>Notodromas</taxon>
    </lineage>
</organism>
<feature type="transmembrane region" description="Helical" evidence="1">
    <location>
        <begin position="1073"/>
        <end position="1095"/>
    </location>
</feature>
<keyword evidence="1" id="KW-0472">Membrane</keyword>
<dbReference type="Proteomes" id="UP000678499">
    <property type="component" value="Unassembled WGS sequence"/>
</dbReference>
<feature type="transmembrane region" description="Helical" evidence="1">
    <location>
        <begin position="930"/>
        <end position="952"/>
    </location>
</feature>
<accession>A0A7R9GAZ3</accession>
<dbReference type="EMBL" id="OA882525">
    <property type="protein sequence ID" value="CAD7275823.1"/>
    <property type="molecule type" value="Genomic_DNA"/>
</dbReference>
<evidence type="ECO:0000313" key="2">
    <source>
        <dbReference type="EMBL" id="CAD7275823.1"/>
    </source>
</evidence>
<proteinExistence type="predicted"/>
<gene>
    <name evidence="2" type="ORF">NMOB1V02_LOCUS3609</name>
</gene>
<evidence type="ECO:0000313" key="3">
    <source>
        <dbReference type="Proteomes" id="UP000678499"/>
    </source>
</evidence>
<keyword evidence="1" id="KW-0812">Transmembrane</keyword>
<dbReference type="AlphaFoldDB" id="A0A7R9GAZ3"/>
<keyword evidence="1" id="KW-1133">Transmembrane helix</keyword>
<protein>
    <submittedName>
        <fullName evidence="2">Uncharacterized protein</fullName>
    </submittedName>
</protein>